<accession>A0A4Q9LL16</accession>
<evidence type="ECO:0000256" key="2">
    <source>
        <dbReference type="ARBA" id="ARBA00022801"/>
    </source>
</evidence>
<dbReference type="AlphaFoldDB" id="A0A4Q9LL16"/>
<keyword evidence="3" id="KW-0269">Exonuclease</keyword>
<gene>
    <name evidence="7" type="ORF">CWI39_0118p0020</name>
    <name evidence="6" type="ORF">CWI39_0119p0020</name>
</gene>
<organism evidence="6 8">
    <name type="scientific">Hamiltosporidium magnivora</name>
    <dbReference type="NCBI Taxonomy" id="148818"/>
    <lineage>
        <taxon>Eukaryota</taxon>
        <taxon>Fungi</taxon>
        <taxon>Fungi incertae sedis</taxon>
        <taxon>Microsporidia</taxon>
        <taxon>Dubosqiidae</taxon>
        <taxon>Hamiltosporidium</taxon>
    </lineage>
</organism>
<keyword evidence="1" id="KW-0540">Nuclease</keyword>
<dbReference type="Gene3D" id="3.40.50.12390">
    <property type="match status" value="2"/>
</dbReference>
<dbReference type="VEuPathDB" id="MicrosporidiaDB:CWI39_0119p0020"/>
<sequence length="663" mass="77319">MGVPSLFRWLVEKYPDIIEKAPSKEQTDGLYLDFNGIIHNSSKPTAKESPKSENEIFENIFKRTSTMVEIVRPIELLYISIDGVAPRAKLYQQRGRRYRSAIETLESGKRFFAQKRDSNLEAAVQEAMDTVKSADILTEPIETEEIESSKNNMSFEHIKEELLDISSEDQEIFDSNAITPGTDFMENLENKIKKFIQYKISTDELWKGLTVIYNGSYVPGEGEQKIISFIRSQKKLRKNFRHTIYSPDADLIFLGLLLHEKNVKILREDVFYQEKEKKSFCRNCNNKGHSFSNCGSADFKNYLYTFVSVLRRHLETVFKEHIKRSFDCHRIIDDFVFLCFFAGNDFIPTLPCFDIRFEAIEKITQMQINNFQKYGKYLTNKSQVDFETLRTFLVTLAGEEDELYIKKTSYISMLRKKFNQPGIFERISLNTSKGRMLYYKAKMKVTNDSETQQACRNYIEGLAWVFGYYYSGVKSWDWYYSYHFAPLARDLSRVSGFSPKFNLGKPLRPLEQIMVVIPPMSKNIVPEQLHTIFEDNKDMFPTTVKIDMFDKLLPWQGVVVLPFVNINSILQQVSKKISELNLKDTLRNIEGNEYIFIGDKNIFYTILDEMYTKCKLSADFGQRGFTGRAFPYCYSEFPGEKLTLIEGTEFENHAMCAIYKMEK</sequence>
<dbReference type="Proteomes" id="UP000293045">
    <property type="component" value="Unassembled WGS sequence"/>
</dbReference>
<evidence type="ECO:0000256" key="1">
    <source>
        <dbReference type="ARBA" id="ARBA00022722"/>
    </source>
</evidence>
<evidence type="ECO:0000313" key="8">
    <source>
        <dbReference type="Proteomes" id="UP000293045"/>
    </source>
</evidence>
<dbReference type="PANTHER" id="PTHR12341">
    <property type="entry name" value="5'-&gt;3' EXORIBONUCLEASE"/>
    <property type="match status" value="1"/>
</dbReference>
<dbReference type="VEuPathDB" id="MicrosporidiaDB:CWI36_0819p0020"/>
<proteinExistence type="predicted"/>
<dbReference type="InterPro" id="IPR004859">
    <property type="entry name" value="Xrn1_N"/>
</dbReference>
<evidence type="ECO:0000259" key="5">
    <source>
        <dbReference type="Pfam" id="PF17846"/>
    </source>
</evidence>
<name>A0A4Q9LL16_9MICR</name>
<dbReference type="GO" id="GO:0000956">
    <property type="term" value="P:nuclear-transcribed mRNA catabolic process"/>
    <property type="evidence" value="ECO:0007669"/>
    <property type="project" value="TreeGrafter"/>
</dbReference>
<dbReference type="EMBL" id="PIXR01000119">
    <property type="protein sequence ID" value="TBU08988.1"/>
    <property type="molecule type" value="Genomic_DNA"/>
</dbReference>
<feature type="domain" description="Xrn1 N-terminal" evidence="4">
    <location>
        <begin position="1"/>
        <end position="269"/>
    </location>
</feature>
<dbReference type="Pfam" id="PF17846">
    <property type="entry name" value="XRN_M"/>
    <property type="match status" value="2"/>
</dbReference>
<dbReference type="GO" id="GO:0004534">
    <property type="term" value="F:5'-3' RNA exonuclease activity"/>
    <property type="evidence" value="ECO:0007669"/>
    <property type="project" value="UniProtKB-ARBA"/>
</dbReference>
<dbReference type="Gene3D" id="1.25.40.1050">
    <property type="match status" value="1"/>
</dbReference>
<dbReference type="VEuPathDB" id="MicrosporidiaDB:CWI39_0118p0020"/>
<feature type="domain" description="Xrn1 helical" evidence="5">
    <location>
        <begin position="426"/>
        <end position="612"/>
    </location>
</feature>
<dbReference type="CDD" id="cd18673">
    <property type="entry name" value="PIN_XRN1-2-like"/>
    <property type="match status" value="1"/>
</dbReference>
<comment type="caution">
    <text evidence="6">The sequence shown here is derived from an EMBL/GenBank/DDBJ whole genome shotgun (WGS) entry which is preliminary data.</text>
</comment>
<evidence type="ECO:0000313" key="6">
    <source>
        <dbReference type="EMBL" id="TBU08988.1"/>
    </source>
</evidence>
<feature type="domain" description="Xrn1 helical" evidence="5">
    <location>
        <begin position="326"/>
        <end position="419"/>
    </location>
</feature>
<dbReference type="GO" id="GO:0005634">
    <property type="term" value="C:nucleus"/>
    <property type="evidence" value="ECO:0007669"/>
    <property type="project" value="TreeGrafter"/>
</dbReference>
<dbReference type="InterPro" id="IPR027073">
    <property type="entry name" value="5_3_exoribonuclease"/>
</dbReference>
<reference evidence="6 8" key="1">
    <citation type="submission" date="2017-12" db="EMBL/GenBank/DDBJ databases">
        <authorList>
            <person name="Pombert J.-F."/>
            <person name="Haag K.L."/>
            <person name="Ebert D."/>
        </authorList>
    </citation>
    <scope>NUCLEOTIDE SEQUENCE [LARGE SCALE GENOMIC DNA]</scope>
    <source>
        <strain evidence="6">IL-BN-2</strain>
    </source>
</reference>
<evidence type="ECO:0000313" key="7">
    <source>
        <dbReference type="EMBL" id="TBU08999.1"/>
    </source>
</evidence>
<evidence type="ECO:0000256" key="3">
    <source>
        <dbReference type="ARBA" id="ARBA00022839"/>
    </source>
</evidence>
<keyword evidence="2" id="KW-0378">Hydrolase</keyword>
<evidence type="ECO:0000259" key="4">
    <source>
        <dbReference type="Pfam" id="PF03159"/>
    </source>
</evidence>
<dbReference type="GO" id="GO:0003723">
    <property type="term" value="F:RNA binding"/>
    <property type="evidence" value="ECO:0007669"/>
    <property type="project" value="TreeGrafter"/>
</dbReference>
<protein>
    <submittedName>
        <fullName evidence="6">XRN-like 5'-3' exoribonuclease</fullName>
    </submittedName>
</protein>
<dbReference type="EMBL" id="PIXR01000118">
    <property type="protein sequence ID" value="TBU08999.1"/>
    <property type="molecule type" value="Genomic_DNA"/>
</dbReference>
<dbReference type="InterPro" id="IPR041412">
    <property type="entry name" value="Xrn1_helical"/>
</dbReference>
<dbReference type="PANTHER" id="PTHR12341:SF71">
    <property type="entry name" value="RRM DOMAIN-CONTAINING PROTEIN"/>
    <property type="match status" value="1"/>
</dbReference>
<dbReference type="Pfam" id="PF03159">
    <property type="entry name" value="XRN_N"/>
    <property type="match status" value="1"/>
</dbReference>